<evidence type="ECO:0000259" key="3">
    <source>
        <dbReference type="PROSITE" id="PS01031"/>
    </source>
</evidence>
<keyword evidence="5" id="KW-1185">Reference proteome</keyword>
<dbReference type="Proteomes" id="UP001180453">
    <property type="component" value="Unassembled WGS sequence"/>
</dbReference>
<dbReference type="RefSeq" id="WP_310261125.1">
    <property type="nucleotide sequence ID" value="NZ_JAVDXU010000001.1"/>
</dbReference>
<dbReference type="EMBL" id="JAVDXU010000001">
    <property type="protein sequence ID" value="MDR7268143.1"/>
    <property type="molecule type" value="Genomic_DNA"/>
</dbReference>
<sequence>MFNSLLTHPNSLFGQFDRLHRELDEVFGIAGLPTSIRSVATGTVPQINLGRTPQSVEVYAFAPGLDASKIEVTLDRGVLRLAGERVAPASGSDRQRFYARERATGRFDRTVALPDDVDPDQVKASYRDGVLQVSIARREAAQPKRIAIQ</sequence>
<feature type="domain" description="SHSP" evidence="3">
    <location>
        <begin position="38"/>
        <end position="149"/>
    </location>
</feature>
<dbReference type="InterPro" id="IPR002068">
    <property type="entry name" value="A-crystallin/Hsp20_dom"/>
</dbReference>
<organism evidence="4 5">
    <name type="scientific">Roseateles saccharophilus</name>
    <name type="common">Pseudomonas saccharophila</name>
    <dbReference type="NCBI Taxonomy" id="304"/>
    <lineage>
        <taxon>Bacteria</taxon>
        <taxon>Pseudomonadati</taxon>
        <taxon>Pseudomonadota</taxon>
        <taxon>Betaproteobacteria</taxon>
        <taxon>Burkholderiales</taxon>
        <taxon>Sphaerotilaceae</taxon>
        <taxon>Roseateles</taxon>
    </lineage>
</organism>
<gene>
    <name evidence="4" type="ORF">J2X20_000772</name>
</gene>
<accession>A0ABU1YH19</accession>
<evidence type="ECO:0000313" key="4">
    <source>
        <dbReference type="EMBL" id="MDR7268143.1"/>
    </source>
</evidence>
<evidence type="ECO:0000313" key="5">
    <source>
        <dbReference type="Proteomes" id="UP001180453"/>
    </source>
</evidence>
<evidence type="ECO:0000256" key="2">
    <source>
        <dbReference type="RuleBase" id="RU003616"/>
    </source>
</evidence>
<dbReference type="Gene3D" id="2.60.40.790">
    <property type="match status" value="1"/>
</dbReference>
<comment type="caution">
    <text evidence="4">The sequence shown here is derived from an EMBL/GenBank/DDBJ whole genome shotgun (WGS) entry which is preliminary data.</text>
</comment>
<dbReference type="PANTHER" id="PTHR11527">
    <property type="entry name" value="HEAT-SHOCK PROTEIN 20 FAMILY MEMBER"/>
    <property type="match status" value="1"/>
</dbReference>
<reference evidence="4 5" key="1">
    <citation type="submission" date="2023-07" db="EMBL/GenBank/DDBJ databases">
        <title>Sorghum-associated microbial communities from plants grown in Nebraska, USA.</title>
        <authorList>
            <person name="Schachtman D."/>
        </authorList>
    </citation>
    <scope>NUCLEOTIDE SEQUENCE [LARGE SCALE GENOMIC DNA]</scope>
    <source>
        <strain evidence="4 5">BE314</strain>
    </source>
</reference>
<comment type="similarity">
    <text evidence="1 2">Belongs to the small heat shock protein (HSP20) family.</text>
</comment>
<dbReference type="CDD" id="cd06464">
    <property type="entry name" value="ACD_sHsps-like"/>
    <property type="match status" value="1"/>
</dbReference>
<name>A0ABU1YH19_ROSSA</name>
<dbReference type="InterPro" id="IPR031107">
    <property type="entry name" value="Small_HSP"/>
</dbReference>
<evidence type="ECO:0000256" key="1">
    <source>
        <dbReference type="PROSITE-ProRule" id="PRU00285"/>
    </source>
</evidence>
<dbReference type="Pfam" id="PF00011">
    <property type="entry name" value="HSP20"/>
    <property type="match status" value="1"/>
</dbReference>
<protein>
    <submittedName>
        <fullName evidence="4">HSP20 family protein</fullName>
    </submittedName>
</protein>
<dbReference type="SUPFAM" id="SSF49764">
    <property type="entry name" value="HSP20-like chaperones"/>
    <property type="match status" value="1"/>
</dbReference>
<proteinExistence type="inferred from homology"/>
<dbReference type="InterPro" id="IPR008978">
    <property type="entry name" value="HSP20-like_chaperone"/>
</dbReference>
<dbReference type="PROSITE" id="PS01031">
    <property type="entry name" value="SHSP"/>
    <property type="match status" value="1"/>
</dbReference>